<feature type="transmembrane region" description="Helical" evidence="2">
    <location>
        <begin position="199"/>
        <end position="220"/>
    </location>
</feature>
<gene>
    <name evidence="3" type="ORF">F8M41_022285</name>
</gene>
<keyword evidence="2" id="KW-0812">Transmembrane</keyword>
<dbReference type="PANTHER" id="PTHR48162:SF1">
    <property type="entry name" value="RIBOSOMAL L1 DOMAIN-CONTAINING PROTEIN CG13096"/>
    <property type="match status" value="1"/>
</dbReference>
<dbReference type="AlphaFoldDB" id="A0A8H4AFB5"/>
<dbReference type="Proteomes" id="UP000439903">
    <property type="component" value="Unassembled WGS sequence"/>
</dbReference>
<evidence type="ECO:0000256" key="1">
    <source>
        <dbReference type="SAM" id="MobiDB-lite"/>
    </source>
</evidence>
<sequence>MATLLTIFKILQNPIPQYVLGSLPAILTIGTTPHETLLAKFLWFVRCLGCPFAGLFYFCSIESNSIEMSAYWLESKNFIRKNNKIKNEDDENDDKDDNKDDDKDDDDNDDDEDEDDDEDDDDDEKDNSNKFIEESSKNTTNKETRIVIDKDEINIKTKDKIEKYYPRPFGHHSMKIKPNKFQKRILKDWIAEASLLDRLLLGVSAYYILVGIVAGISKAAGPCTDDKSLQDWPYIPMLFIWTLPVIYVRIRKGKVVSKVLPKRLKNEIIVVKYNTAQIAKTKRNWVFVIFCVSLFLPWLSVIIAYWTPPVGFFCRSKFLMLICLIWSFSSIAAYASHIKGEKDVYGPISIMFSFFGVVVGLGLIFLSILANFNSLWVTLFGPSCYVPLSC</sequence>
<feature type="compositionally biased region" description="Basic and acidic residues" evidence="1">
    <location>
        <begin position="126"/>
        <end position="137"/>
    </location>
</feature>
<dbReference type="InterPro" id="IPR053110">
    <property type="entry name" value="Ribosomal_L1-TF"/>
</dbReference>
<accession>A0A8H4AFB5</accession>
<dbReference type="OrthoDB" id="2391436at2759"/>
<reference evidence="3 4" key="1">
    <citation type="journal article" date="2019" name="Environ. Microbiol.">
        <title>At the nexus of three kingdoms: the genome of the mycorrhizal fungus Gigaspora margarita provides insights into plant, endobacterial and fungal interactions.</title>
        <authorList>
            <person name="Venice F."/>
            <person name="Ghignone S."/>
            <person name="Salvioli di Fossalunga A."/>
            <person name="Amselem J."/>
            <person name="Novero M."/>
            <person name="Xianan X."/>
            <person name="Sedzielewska Toro K."/>
            <person name="Morin E."/>
            <person name="Lipzen A."/>
            <person name="Grigoriev I.V."/>
            <person name="Henrissat B."/>
            <person name="Martin F.M."/>
            <person name="Bonfante P."/>
        </authorList>
    </citation>
    <scope>NUCLEOTIDE SEQUENCE [LARGE SCALE GENOMIC DNA]</scope>
    <source>
        <strain evidence="3 4">BEG34</strain>
    </source>
</reference>
<dbReference type="SUPFAM" id="SSF48371">
    <property type="entry name" value="ARM repeat"/>
    <property type="match status" value="1"/>
</dbReference>
<proteinExistence type="predicted"/>
<evidence type="ECO:0000313" key="3">
    <source>
        <dbReference type="EMBL" id="KAF0488404.1"/>
    </source>
</evidence>
<keyword evidence="2" id="KW-0472">Membrane</keyword>
<feature type="transmembrane region" description="Helical" evidence="2">
    <location>
        <begin position="41"/>
        <end position="59"/>
    </location>
</feature>
<dbReference type="PANTHER" id="PTHR48162">
    <property type="entry name" value="YALI0A06930P"/>
    <property type="match status" value="1"/>
</dbReference>
<comment type="caution">
    <text evidence="3">The sequence shown here is derived from an EMBL/GenBank/DDBJ whole genome shotgun (WGS) entry which is preliminary data.</text>
</comment>
<feature type="transmembrane region" description="Helical" evidence="2">
    <location>
        <begin position="318"/>
        <end position="336"/>
    </location>
</feature>
<feature type="compositionally biased region" description="Acidic residues" evidence="1">
    <location>
        <begin position="102"/>
        <end position="125"/>
    </location>
</feature>
<evidence type="ECO:0000313" key="4">
    <source>
        <dbReference type="Proteomes" id="UP000439903"/>
    </source>
</evidence>
<dbReference type="EMBL" id="WTPW01000685">
    <property type="protein sequence ID" value="KAF0488404.1"/>
    <property type="molecule type" value="Genomic_DNA"/>
</dbReference>
<feature type="transmembrane region" description="Helical" evidence="2">
    <location>
        <begin position="348"/>
        <end position="370"/>
    </location>
</feature>
<evidence type="ECO:0000256" key="2">
    <source>
        <dbReference type="SAM" id="Phobius"/>
    </source>
</evidence>
<feature type="transmembrane region" description="Helical" evidence="2">
    <location>
        <begin position="285"/>
        <end position="306"/>
    </location>
</feature>
<keyword evidence="4" id="KW-1185">Reference proteome</keyword>
<feature type="transmembrane region" description="Helical" evidence="2">
    <location>
        <begin position="232"/>
        <end position="250"/>
    </location>
</feature>
<protein>
    <submittedName>
        <fullName evidence="3">Uncharacterized protein</fullName>
    </submittedName>
</protein>
<dbReference type="InterPro" id="IPR016024">
    <property type="entry name" value="ARM-type_fold"/>
</dbReference>
<feature type="region of interest" description="Disordered" evidence="1">
    <location>
        <begin position="86"/>
        <end position="137"/>
    </location>
</feature>
<name>A0A8H4AFB5_GIGMA</name>
<organism evidence="3 4">
    <name type="scientific">Gigaspora margarita</name>
    <dbReference type="NCBI Taxonomy" id="4874"/>
    <lineage>
        <taxon>Eukaryota</taxon>
        <taxon>Fungi</taxon>
        <taxon>Fungi incertae sedis</taxon>
        <taxon>Mucoromycota</taxon>
        <taxon>Glomeromycotina</taxon>
        <taxon>Glomeromycetes</taxon>
        <taxon>Diversisporales</taxon>
        <taxon>Gigasporaceae</taxon>
        <taxon>Gigaspora</taxon>
    </lineage>
</organism>
<keyword evidence="2" id="KW-1133">Transmembrane helix</keyword>